<dbReference type="OrthoDB" id="2655130at2"/>
<name>A0A285T1C6_9BACL</name>
<proteinExistence type="predicted"/>
<evidence type="ECO:0000313" key="2">
    <source>
        <dbReference type="Proteomes" id="UP000219636"/>
    </source>
</evidence>
<gene>
    <name evidence="1" type="ORF">SAMN05880501_10819</name>
</gene>
<dbReference type="RefSeq" id="WP_097073964.1">
    <property type="nucleotide sequence ID" value="NZ_OBMQ01000008.1"/>
</dbReference>
<dbReference type="EMBL" id="OBMQ01000008">
    <property type="protein sequence ID" value="SOC15006.1"/>
    <property type="molecule type" value="Genomic_DNA"/>
</dbReference>
<dbReference type="AlphaFoldDB" id="A0A285T1C6"/>
<protein>
    <submittedName>
        <fullName evidence="1">Uncharacterized protein</fullName>
    </submittedName>
</protein>
<keyword evidence="2" id="KW-1185">Reference proteome</keyword>
<organism evidence="1 2">
    <name type="scientific">Ureibacillus xyleni</name>
    <dbReference type="NCBI Taxonomy" id="614648"/>
    <lineage>
        <taxon>Bacteria</taxon>
        <taxon>Bacillati</taxon>
        <taxon>Bacillota</taxon>
        <taxon>Bacilli</taxon>
        <taxon>Bacillales</taxon>
        <taxon>Caryophanaceae</taxon>
        <taxon>Ureibacillus</taxon>
    </lineage>
</organism>
<reference evidence="2" key="1">
    <citation type="submission" date="2017-08" db="EMBL/GenBank/DDBJ databases">
        <authorList>
            <person name="Varghese N."/>
            <person name="Submissions S."/>
        </authorList>
    </citation>
    <scope>NUCLEOTIDE SEQUENCE [LARGE SCALE GENOMIC DNA]</scope>
    <source>
        <strain evidence="2">JC22</strain>
    </source>
</reference>
<sequence length="95" mass="10833">MNGPILDENKLFEEMLGKTILLVTNSKQLSILGQTFRPIFTGKVAECTNGFITLYPVIIKMHNAPFYKFPTPLSFPLEQISLFTEFDPDRKIPLI</sequence>
<evidence type="ECO:0000313" key="1">
    <source>
        <dbReference type="EMBL" id="SOC15006.1"/>
    </source>
</evidence>
<dbReference type="Proteomes" id="UP000219636">
    <property type="component" value="Unassembled WGS sequence"/>
</dbReference>
<accession>A0A285T1C6</accession>